<keyword evidence="2" id="KW-1185">Reference proteome</keyword>
<comment type="caution">
    <text evidence="1">The sequence shown here is derived from an EMBL/GenBank/DDBJ whole genome shotgun (WGS) entry which is preliminary data.</text>
</comment>
<organism evidence="1 2">
    <name type="scientific">Rhododendron molle</name>
    <name type="common">Chinese azalea</name>
    <name type="synonym">Azalea mollis</name>
    <dbReference type="NCBI Taxonomy" id="49168"/>
    <lineage>
        <taxon>Eukaryota</taxon>
        <taxon>Viridiplantae</taxon>
        <taxon>Streptophyta</taxon>
        <taxon>Embryophyta</taxon>
        <taxon>Tracheophyta</taxon>
        <taxon>Spermatophyta</taxon>
        <taxon>Magnoliopsida</taxon>
        <taxon>eudicotyledons</taxon>
        <taxon>Gunneridae</taxon>
        <taxon>Pentapetalae</taxon>
        <taxon>asterids</taxon>
        <taxon>Ericales</taxon>
        <taxon>Ericaceae</taxon>
        <taxon>Ericoideae</taxon>
        <taxon>Rhodoreae</taxon>
        <taxon>Rhododendron</taxon>
    </lineage>
</organism>
<reference evidence="1" key="1">
    <citation type="submission" date="2022-02" db="EMBL/GenBank/DDBJ databases">
        <title>Plant Genome Project.</title>
        <authorList>
            <person name="Zhang R.-G."/>
        </authorList>
    </citation>
    <scope>NUCLEOTIDE SEQUENCE</scope>
    <source>
        <strain evidence="1">AT1</strain>
    </source>
</reference>
<dbReference type="EMBL" id="CM046395">
    <property type="protein sequence ID" value="KAI8543799.1"/>
    <property type="molecule type" value="Genomic_DNA"/>
</dbReference>
<accession>A0ACC0MT31</accession>
<dbReference type="Proteomes" id="UP001062846">
    <property type="component" value="Chromosome 8"/>
</dbReference>
<name>A0ACC0MT31_RHOML</name>
<evidence type="ECO:0000313" key="2">
    <source>
        <dbReference type="Proteomes" id="UP001062846"/>
    </source>
</evidence>
<sequence>MALTPLLQQWCQELNETISISSFLFSSLLLILLLIALNFFKGSKKLNLPPSPPRLPIIGHMHLLGTLPYKSLHALSQTYGSLLLVYLGRAPTLVVASAEMAKEIMKTQDVTFANRLQTRASKSIMYGCRDLAFSPHGEYWRQMRKICVTQLLSLNRVHSFHSIREEEVMGWIEKIRCASLDSAPINLGHLFVHLSSNIISRCTLGRKYEGQANIKRFGELARSAVNQFGEFCFRDIFPSLGWMDVLTGFVKRLKDTSEGLDAFLDEIIEAHRSYKENYDQPNKNCFIEILHRLQNEGMMGMDYWFLSLLCLRTDSISSIMEWAMAELMKNPTTMQKAQEEVRTVVGMKSRIDQDDMDQMDYLKCVVKETLRLHPPAPFLIPRELTTNAKLGGYDIPPRTRVLINAWAIQRDPDLWDRPEEFLPDRFANHPVDFKGQDFQFIPFGAGRRGCPGISLSVIEVEYVLANLLFWFDWKLPGGVGKNLDMSDTFGLVVRKKVVLELVPVVHSPESLK</sequence>
<proteinExistence type="predicted"/>
<gene>
    <name evidence="1" type="ORF">RHMOL_Rhmol08G0246900</name>
</gene>
<protein>
    <submittedName>
        <fullName evidence="1">Uncharacterized protein</fullName>
    </submittedName>
</protein>
<evidence type="ECO:0000313" key="1">
    <source>
        <dbReference type="EMBL" id="KAI8543799.1"/>
    </source>
</evidence>